<feature type="compositionally biased region" description="Acidic residues" evidence="5">
    <location>
        <begin position="74"/>
        <end position="95"/>
    </location>
</feature>
<dbReference type="STRING" id="13706.A0A1X2HP44"/>
<dbReference type="EMBL" id="MCGN01000002">
    <property type="protein sequence ID" value="ORZ01154.1"/>
    <property type="molecule type" value="Genomic_DNA"/>
</dbReference>
<comment type="subcellular location">
    <subcellularLocation>
        <location evidence="1">Nucleus</location>
    </subcellularLocation>
</comment>
<comment type="caution">
    <text evidence="7">The sequence shown here is derived from an EMBL/GenBank/DDBJ whole genome shotgun (WGS) entry which is preliminary data.</text>
</comment>
<evidence type="ECO:0000256" key="1">
    <source>
        <dbReference type="ARBA" id="ARBA00004123"/>
    </source>
</evidence>
<dbReference type="OMA" id="EEYIRPQ"/>
<feature type="compositionally biased region" description="Acidic residues" evidence="5">
    <location>
        <begin position="119"/>
        <end position="134"/>
    </location>
</feature>
<dbReference type="OrthoDB" id="1924577at2759"/>
<evidence type="ECO:0000259" key="6">
    <source>
        <dbReference type="Pfam" id="PF09368"/>
    </source>
</evidence>
<accession>A0A1X2HP44</accession>
<dbReference type="Pfam" id="PF09368">
    <property type="entry name" value="Sas10"/>
    <property type="match status" value="1"/>
</dbReference>
<feature type="domain" description="Sas10 C-terminal" evidence="6">
    <location>
        <begin position="525"/>
        <end position="597"/>
    </location>
</feature>
<feature type="region of interest" description="Disordered" evidence="5">
    <location>
        <begin position="421"/>
        <end position="464"/>
    </location>
</feature>
<dbReference type="AlphaFoldDB" id="A0A1X2HP44"/>
<evidence type="ECO:0000256" key="2">
    <source>
        <dbReference type="ARBA" id="ARBA00010979"/>
    </source>
</evidence>
<gene>
    <name evidence="7" type="ORF">BCR43DRAFT_486464</name>
</gene>
<feature type="region of interest" description="Disordered" evidence="5">
    <location>
        <begin position="1"/>
        <end position="21"/>
    </location>
</feature>
<dbReference type="PANTHER" id="PTHR13237">
    <property type="entry name" value="SOMETHING ABOUT SILENCING PROTEIN 10-RELATED"/>
    <property type="match status" value="1"/>
</dbReference>
<proteinExistence type="inferred from homology"/>
<feature type="compositionally biased region" description="Basic and acidic residues" evidence="5">
    <location>
        <begin position="433"/>
        <end position="443"/>
    </location>
</feature>
<evidence type="ECO:0000256" key="5">
    <source>
        <dbReference type="SAM" id="MobiDB-lite"/>
    </source>
</evidence>
<dbReference type="Proteomes" id="UP000242180">
    <property type="component" value="Unassembled WGS sequence"/>
</dbReference>
<dbReference type="InterPro" id="IPR007146">
    <property type="entry name" value="Sas10/Utp3/C1D"/>
</dbReference>
<keyword evidence="8" id="KW-1185">Reference proteome</keyword>
<dbReference type="PANTHER" id="PTHR13237:SF8">
    <property type="entry name" value="SOMETHING ABOUT SILENCING PROTEIN 10"/>
    <property type="match status" value="1"/>
</dbReference>
<feature type="region of interest" description="Disordered" evidence="5">
    <location>
        <begin position="36"/>
        <end position="134"/>
    </location>
</feature>
<reference evidence="7 8" key="1">
    <citation type="submission" date="2016-07" db="EMBL/GenBank/DDBJ databases">
        <title>Pervasive Adenine N6-methylation of Active Genes in Fungi.</title>
        <authorList>
            <consortium name="DOE Joint Genome Institute"/>
            <person name="Mondo S.J."/>
            <person name="Dannebaum R.O."/>
            <person name="Kuo R.C."/>
            <person name="Labutti K."/>
            <person name="Haridas S."/>
            <person name="Kuo A."/>
            <person name="Salamov A."/>
            <person name="Ahrendt S.R."/>
            <person name="Lipzen A."/>
            <person name="Sullivan W."/>
            <person name="Andreopoulos W.B."/>
            <person name="Clum A."/>
            <person name="Lindquist E."/>
            <person name="Daum C."/>
            <person name="Ramamoorthy G.K."/>
            <person name="Gryganskyi A."/>
            <person name="Culley D."/>
            <person name="Magnuson J.K."/>
            <person name="James T.Y."/>
            <person name="O'Malley M.A."/>
            <person name="Stajich J.E."/>
            <person name="Spatafora J.W."/>
            <person name="Visel A."/>
            <person name="Grigoriev I.V."/>
        </authorList>
    </citation>
    <scope>NUCLEOTIDE SEQUENCE [LARGE SCALE GENOMIC DNA]</scope>
    <source>
        <strain evidence="7 8">NRRL 2496</strain>
    </source>
</reference>
<evidence type="ECO:0000313" key="8">
    <source>
        <dbReference type="Proteomes" id="UP000242180"/>
    </source>
</evidence>
<evidence type="ECO:0000256" key="3">
    <source>
        <dbReference type="ARBA" id="ARBA00022553"/>
    </source>
</evidence>
<dbReference type="FunCoup" id="A0A1X2HP44">
    <property type="interactions" value="149"/>
</dbReference>
<dbReference type="InParanoid" id="A0A1X2HP44"/>
<name>A0A1X2HP44_SYNRA</name>
<keyword evidence="3" id="KW-0597">Phosphoprotein</keyword>
<dbReference type="GO" id="GO:0000462">
    <property type="term" value="P:maturation of SSU-rRNA from tricistronic rRNA transcript (SSU-rRNA, 5.8S rRNA, LSU-rRNA)"/>
    <property type="evidence" value="ECO:0007669"/>
    <property type="project" value="TreeGrafter"/>
</dbReference>
<keyword evidence="4" id="KW-0539">Nucleus</keyword>
<evidence type="ECO:0000313" key="7">
    <source>
        <dbReference type="EMBL" id="ORZ01154.1"/>
    </source>
</evidence>
<dbReference type="InterPro" id="IPR018972">
    <property type="entry name" value="Sas10_C_dom"/>
</dbReference>
<evidence type="ECO:0000256" key="4">
    <source>
        <dbReference type="ARBA" id="ARBA00023242"/>
    </source>
</evidence>
<sequence length="597" mass="68057">MGRKRAPVFRKAENDGPINRNASKIKAINTWDDVEHDSEDEFHDSREKLLLGDQDDDSQGDDESEAEVFGVGESDSEPEDESEEDEEAGSDDDEIFERKPDENLEEEEKTWGQSRDVYYDADEADDLDEMREEEEEALRIQKERLAALEEADFMDDATAWGVGAAEDTADDKKLVEQVSKDLEDISFDMKKAVAERRKNLPVKEQLKILQNESPELLDLLDEFKDKSEEVTLMRQTLERIASKGRLEEQEAKFLRFKYQLLTTYLTNVSFYFVLKASGTNDVRDHPVINALVDLRSKLDDVDQVEVKLRPRIDAFVDALDAPVAEDRISEESQEAAVKKDKKKNKKVSTKTVLASAEPEEELEDDYQVPDIETAFKSLKKSAKKRKRAAALDDFGELDAMDELDMEDKASRKRSIRDYVAKIDAKPSQQHSKYQGDVDIPYKDRKNRPEKKGVQQPEDTSADLDDAEYDAADLAVANSVRTGKDDADDMYAELAAQREARKAEKIAEYEANAEPIHEGDWQVEEGQKRLASYRILKNRGLTPHRKKENRNSRVKHKNRYAKQLKKLANIKPMAKAPKGSYGGEMTGIKSNLVKSVQF</sequence>
<comment type="similarity">
    <text evidence="2">Belongs to the SAS10 family.</text>
</comment>
<feature type="compositionally biased region" description="Acidic residues" evidence="5">
    <location>
        <begin position="53"/>
        <end position="66"/>
    </location>
</feature>
<organism evidence="7 8">
    <name type="scientific">Syncephalastrum racemosum</name>
    <name type="common">Filamentous fungus</name>
    <dbReference type="NCBI Taxonomy" id="13706"/>
    <lineage>
        <taxon>Eukaryota</taxon>
        <taxon>Fungi</taxon>
        <taxon>Fungi incertae sedis</taxon>
        <taxon>Mucoromycota</taxon>
        <taxon>Mucoromycotina</taxon>
        <taxon>Mucoromycetes</taxon>
        <taxon>Mucorales</taxon>
        <taxon>Syncephalastraceae</taxon>
        <taxon>Syncephalastrum</taxon>
    </lineage>
</organism>
<protein>
    <submittedName>
        <fullName evidence="7">Sas10 C-terminal domain-domain-containing protein</fullName>
    </submittedName>
</protein>
<dbReference type="Pfam" id="PF04000">
    <property type="entry name" value="Sas10_Utp3"/>
    <property type="match status" value="1"/>
</dbReference>
<dbReference type="GO" id="GO:0032040">
    <property type="term" value="C:small-subunit processome"/>
    <property type="evidence" value="ECO:0007669"/>
    <property type="project" value="TreeGrafter"/>
</dbReference>